<sequence length="129" mass="14924">MRNGPAEVVARYWELMRQNQFAKISELLHDDFTCVWPQSHELIRGPEAFRLINADYPAGARWTFEVERAAVDGGAVVTDTRVSDGRTNARVITFFTVDAGRIVRMHEYWPDDYPAPTHRRHLVERWPAA</sequence>
<dbReference type="InterPro" id="IPR032710">
    <property type="entry name" value="NTF2-like_dom_sf"/>
</dbReference>
<dbReference type="SUPFAM" id="SSF54427">
    <property type="entry name" value="NTF2-like"/>
    <property type="match status" value="1"/>
</dbReference>
<name>A0ABT8G4G1_9MICO</name>
<gene>
    <name evidence="2" type="ORF">QQX04_13590</name>
</gene>
<proteinExistence type="predicted"/>
<dbReference type="RefSeq" id="WP_301130099.1">
    <property type="nucleotide sequence ID" value="NZ_JAUHPV010000010.1"/>
</dbReference>
<evidence type="ECO:0000313" key="3">
    <source>
        <dbReference type="Proteomes" id="UP001172738"/>
    </source>
</evidence>
<dbReference type="Proteomes" id="UP001172738">
    <property type="component" value="Unassembled WGS sequence"/>
</dbReference>
<dbReference type="Gene3D" id="3.10.450.50">
    <property type="match status" value="1"/>
</dbReference>
<keyword evidence="3" id="KW-1185">Reference proteome</keyword>
<dbReference type="InterPro" id="IPR037401">
    <property type="entry name" value="SnoaL-like"/>
</dbReference>
<organism evidence="2 3">
    <name type="scientific">Demequina zhanjiangensis</name>
    <dbReference type="NCBI Taxonomy" id="3051659"/>
    <lineage>
        <taxon>Bacteria</taxon>
        <taxon>Bacillati</taxon>
        <taxon>Actinomycetota</taxon>
        <taxon>Actinomycetes</taxon>
        <taxon>Micrococcales</taxon>
        <taxon>Demequinaceae</taxon>
        <taxon>Demequina</taxon>
    </lineage>
</organism>
<dbReference type="Pfam" id="PF12680">
    <property type="entry name" value="SnoaL_2"/>
    <property type="match status" value="1"/>
</dbReference>
<reference evidence="2" key="1">
    <citation type="submission" date="2023-06" db="EMBL/GenBank/DDBJ databases">
        <title>SYSU T00b26.</title>
        <authorList>
            <person name="Gao L."/>
            <person name="Fang B.-Z."/>
            <person name="Li W.-J."/>
        </authorList>
    </citation>
    <scope>NUCLEOTIDE SEQUENCE</scope>
    <source>
        <strain evidence="2">SYSU T00b26</strain>
    </source>
</reference>
<feature type="domain" description="SnoaL-like" evidence="1">
    <location>
        <begin position="9"/>
        <end position="105"/>
    </location>
</feature>
<evidence type="ECO:0000259" key="1">
    <source>
        <dbReference type="Pfam" id="PF12680"/>
    </source>
</evidence>
<dbReference type="EMBL" id="JAUHPV010000010">
    <property type="protein sequence ID" value="MDN4474028.1"/>
    <property type="molecule type" value="Genomic_DNA"/>
</dbReference>
<accession>A0ABT8G4G1</accession>
<protein>
    <submittedName>
        <fullName evidence="2">Nuclear transport factor 2 family protein</fullName>
    </submittedName>
</protein>
<evidence type="ECO:0000313" key="2">
    <source>
        <dbReference type="EMBL" id="MDN4474028.1"/>
    </source>
</evidence>
<comment type="caution">
    <text evidence="2">The sequence shown here is derived from an EMBL/GenBank/DDBJ whole genome shotgun (WGS) entry which is preliminary data.</text>
</comment>